<keyword evidence="1" id="KW-1133">Transmembrane helix</keyword>
<evidence type="ECO:0000313" key="2">
    <source>
        <dbReference type="EMBL" id="KAF5777748.1"/>
    </source>
</evidence>
<keyword evidence="1" id="KW-0812">Transmembrane</keyword>
<comment type="caution">
    <text evidence="2">The sequence shown here is derived from an EMBL/GenBank/DDBJ whole genome shotgun (WGS) entry which is preliminary data.</text>
</comment>
<sequence length="67" mass="7886">MKIPRLDLRTSIPRKYLRFPRSFISNFENKFLFSCAISSTSSPVIIMSSTYMIKQVTRPFLLLRNKV</sequence>
<accession>A0A9K3HG85</accession>
<proteinExistence type="predicted"/>
<evidence type="ECO:0000313" key="3">
    <source>
        <dbReference type="Proteomes" id="UP000215914"/>
    </source>
</evidence>
<keyword evidence="3" id="KW-1185">Reference proteome</keyword>
<protein>
    <submittedName>
        <fullName evidence="2">Uncharacterized protein</fullName>
    </submittedName>
</protein>
<dbReference type="Gramene" id="mRNA:HanXRQr2_Chr12g0539381">
    <property type="protein sequence ID" value="CDS:HanXRQr2_Chr12g0539381.1"/>
    <property type="gene ID" value="HanXRQr2_Chr12g0539381"/>
</dbReference>
<dbReference type="EMBL" id="MNCJ02000327">
    <property type="protein sequence ID" value="KAF5777748.1"/>
    <property type="molecule type" value="Genomic_DNA"/>
</dbReference>
<name>A0A9K3HG85_HELAN</name>
<gene>
    <name evidence="2" type="ORF">HanXRQr2_Chr12g0539381</name>
</gene>
<feature type="transmembrane region" description="Helical" evidence="1">
    <location>
        <begin position="31"/>
        <end position="53"/>
    </location>
</feature>
<reference evidence="2" key="1">
    <citation type="journal article" date="2017" name="Nature">
        <title>The sunflower genome provides insights into oil metabolism, flowering and Asterid evolution.</title>
        <authorList>
            <person name="Badouin H."/>
            <person name="Gouzy J."/>
            <person name="Grassa C.J."/>
            <person name="Murat F."/>
            <person name="Staton S.E."/>
            <person name="Cottret L."/>
            <person name="Lelandais-Briere C."/>
            <person name="Owens G.L."/>
            <person name="Carrere S."/>
            <person name="Mayjonade B."/>
            <person name="Legrand L."/>
            <person name="Gill N."/>
            <person name="Kane N.C."/>
            <person name="Bowers J.E."/>
            <person name="Hubner S."/>
            <person name="Bellec A."/>
            <person name="Berard A."/>
            <person name="Berges H."/>
            <person name="Blanchet N."/>
            <person name="Boniface M.C."/>
            <person name="Brunel D."/>
            <person name="Catrice O."/>
            <person name="Chaidir N."/>
            <person name="Claudel C."/>
            <person name="Donnadieu C."/>
            <person name="Faraut T."/>
            <person name="Fievet G."/>
            <person name="Helmstetter N."/>
            <person name="King M."/>
            <person name="Knapp S.J."/>
            <person name="Lai Z."/>
            <person name="Le Paslier M.C."/>
            <person name="Lippi Y."/>
            <person name="Lorenzon L."/>
            <person name="Mandel J.R."/>
            <person name="Marage G."/>
            <person name="Marchand G."/>
            <person name="Marquand E."/>
            <person name="Bret-Mestries E."/>
            <person name="Morien E."/>
            <person name="Nambeesan S."/>
            <person name="Nguyen T."/>
            <person name="Pegot-Espagnet P."/>
            <person name="Pouilly N."/>
            <person name="Raftis F."/>
            <person name="Sallet E."/>
            <person name="Schiex T."/>
            <person name="Thomas J."/>
            <person name="Vandecasteele C."/>
            <person name="Vares D."/>
            <person name="Vear F."/>
            <person name="Vautrin S."/>
            <person name="Crespi M."/>
            <person name="Mangin B."/>
            <person name="Burke J.M."/>
            <person name="Salse J."/>
            <person name="Munos S."/>
            <person name="Vincourt P."/>
            <person name="Rieseberg L.H."/>
            <person name="Langlade N.B."/>
        </authorList>
    </citation>
    <scope>NUCLEOTIDE SEQUENCE</scope>
    <source>
        <tissue evidence="2">Leaves</tissue>
    </source>
</reference>
<dbReference type="AlphaFoldDB" id="A0A9K3HG85"/>
<keyword evidence="1" id="KW-0472">Membrane</keyword>
<organism evidence="2 3">
    <name type="scientific">Helianthus annuus</name>
    <name type="common">Common sunflower</name>
    <dbReference type="NCBI Taxonomy" id="4232"/>
    <lineage>
        <taxon>Eukaryota</taxon>
        <taxon>Viridiplantae</taxon>
        <taxon>Streptophyta</taxon>
        <taxon>Embryophyta</taxon>
        <taxon>Tracheophyta</taxon>
        <taxon>Spermatophyta</taxon>
        <taxon>Magnoliopsida</taxon>
        <taxon>eudicotyledons</taxon>
        <taxon>Gunneridae</taxon>
        <taxon>Pentapetalae</taxon>
        <taxon>asterids</taxon>
        <taxon>campanulids</taxon>
        <taxon>Asterales</taxon>
        <taxon>Asteraceae</taxon>
        <taxon>Asteroideae</taxon>
        <taxon>Heliantheae alliance</taxon>
        <taxon>Heliantheae</taxon>
        <taxon>Helianthus</taxon>
    </lineage>
</organism>
<reference evidence="2" key="2">
    <citation type="submission" date="2020-06" db="EMBL/GenBank/DDBJ databases">
        <title>Helianthus annuus Genome sequencing and assembly Release 2.</title>
        <authorList>
            <person name="Gouzy J."/>
            <person name="Langlade N."/>
            <person name="Munos S."/>
        </authorList>
    </citation>
    <scope>NUCLEOTIDE SEQUENCE</scope>
    <source>
        <tissue evidence="2">Leaves</tissue>
    </source>
</reference>
<dbReference type="Proteomes" id="UP000215914">
    <property type="component" value="Unassembled WGS sequence"/>
</dbReference>
<evidence type="ECO:0000256" key="1">
    <source>
        <dbReference type="SAM" id="Phobius"/>
    </source>
</evidence>